<sequence>MDTYLADPYSPMEIRSTDLHDLIIKDPELAQVFEYPRDFGRFLRKQHDDGVLQQIIPNCSVDTTNKSSYQWHFRKAFRDQEGNKGIQSQNIVSKYKYYSKSKNITTSSGEKVRSKQEKIIYERLLQCDFLTIFYDHPVTKWDETKYVDFYIKNEMTRKTYIWEHFGMTNSEPYINGIPKKIDWFEYNGFKENLIITIYVSDKQFIREIEKNIDIIKM</sequence>
<gene>
    <name evidence="1" type="ORF">NU887_11785</name>
</gene>
<organism evidence="1 2">
    <name type="scientific">Aquiflexum gelatinilyticum</name>
    <dbReference type="NCBI Taxonomy" id="2961943"/>
    <lineage>
        <taxon>Bacteria</taxon>
        <taxon>Pseudomonadati</taxon>
        <taxon>Bacteroidota</taxon>
        <taxon>Cytophagia</taxon>
        <taxon>Cytophagales</taxon>
        <taxon>Cyclobacteriaceae</taxon>
        <taxon>Aquiflexum</taxon>
    </lineage>
</organism>
<evidence type="ECO:0000313" key="1">
    <source>
        <dbReference type="EMBL" id="MCR9015718.1"/>
    </source>
</evidence>
<comment type="caution">
    <text evidence="1">The sequence shown here is derived from an EMBL/GenBank/DDBJ whole genome shotgun (WGS) entry which is preliminary data.</text>
</comment>
<dbReference type="Proteomes" id="UP001142175">
    <property type="component" value="Unassembled WGS sequence"/>
</dbReference>
<name>A0A9X2P7G7_9BACT</name>
<keyword evidence="2" id="KW-1185">Reference proteome</keyword>
<dbReference type="RefSeq" id="WP_258423581.1">
    <property type="nucleotide sequence ID" value="NZ_JANSUY010000010.1"/>
</dbReference>
<protein>
    <submittedName>
        <fullName evidence="1">Uncharacterized protein</fullName>
    </submittedName>
</protein>
<evidence type="ECO:0000313" key="2">
    <source>
        <dbReference type="Proteomes" id="UP001142175"/>
    </source>
</evidence>
<dbReference type="EMBL" id="JANSUY010000010">
    <property type="protein sequence ID" value="MCR9015718.1"/>
    <property type="molecule type" value="Genomic_DNA"/>
</dbReference>
<proteinExistence type="predicted"/>
<reference evidence="1" key="1">
    <citation type="submission" date="2022-08" db="EMBL/GenBank/DDBJ databases">
        <authorList>
            <person name="Zhang D."/>
        </authorList>
    </citation>
    <scope>NUCLEOTIDE SEQUENCE</scope>
    <source>
        <strain evidence="1">XJ19-11</strain>
    </source>
</reference>
<accession>A0A9X2P7G7</accession>
<dbReference type="AlphaFoldDB" id="A0A9X2P7G7"/>